<organism evidence="6 7">
    <name type="scientific">Gemmatimonas phototrophica</name>
    <dbReference type="NCBI Taxonomy" id="1379270"/>
    <lineage>
        <taxon>Bacteria</taxon>
        <taxon>Pseudomonadati</taxon>
        <taxon>Gemmatimonadota</taxon>
        <taxon>Gemmatimonadia</taxon>
        <taxon>Gemmatimonadales</taxon>
        <taxon>Gemmatimonadaceae</taxon>
        <taxon>Gemmatimonas</taxon>
    </lineage>
</organism>
<dbReference type="NCBIfam" id="TIGR02197">
    <property type="entry name" value="heptose_epim"/>
    <property type="match status" value="1"/>
</dbReference>
<protein>
    <recommendedName>
        <fullName evidence="4">ADP-L-glycero-D-manno-heptose-6-epimerase</fullName>
        <ecNumber evidence="4">5.1.3.20</ecNumber>
    </recommendedName>
    <alternativeName>
        <fullName evidence="4">ADP-L-glycero-beta-D-manno-heptose-6-epimerase</fullName>
        <shortName evidence="4">ADP-glyceromanno-heptose 6-epimerase</shortName>
        <shortName evidence="4">ADP-hep 6-epimerase</shortName>
        <shortName evidence="4">AGME</shortName>
    </alternativeName>
</protein>
<reference evidence="6 7" key="1">
    <citation type="journal article" date="2014" name="Proc. Natl. Acad. Sci. U.S.A.">
        <title>Functional type 2 photosynthetic reaction centers found in the rare bacterial phylum Gemmatimonadetes.</title>
        <authorList>
            <person name="Zeng Y."/>
            <person name="Feng F."/>
            <person name="Medova H."/>
            <person name="Dean J."/>
            <person name="Koblizek M."/>
        </authorList>
    </citation>
    <scope>NUCLEOTIDE SEQUENCE [LARGE SCALE GENOMIC DNA]</scope>
    <source>
        <strain evidence="6 7">AP64</strain>
    </source>
</reference>
<name>A0A143BPD2_9BACT</name>
<dbReference type="STRING" id="1379270.GEMMAAP_16445"/>
<dbReference type="EC" id="5.1.3.20" evidence="4"/>
<dbReference type="GO" id="GO:0097171">
    <property type="term" value="P:ADP-L-glycero-beta-D-manno-heptose biosynthetic process"/>
    <property type="evidence" value="ECO:0007669"/>
    <property type="project" value="UniProtKB-UniPathway"/>
</dbReference>
<reference evidence="6 7" key="2">
    <citation type="journal article" date="2016" name="Environ. Microbiol. Rep.">
        <title>Metagenomic evidence for the presence of phototrophic Gemmatimonadetes bacteria in diverse environments.</title>
        <authorList>
            <person name="Zeng Y."/>
            <person name="Baumbach J."/>
            <person name="Barbosa E.G."/>
            <person name="Azevedo V."/>
            <person name="Zhang C."/>
            <person name="Koblizek M."/>
        </authorList>
    </citation>
    <scope>NUCLEOTIDE SEQUENCE [LARGE SCALE GENOMIC DNA]</scope>
    <source>
        <strain evidence="6 7">AP64</strain>
    </source>
</reference>
<feature type="binding site" evidence="4">
    <location>
        <position position="164"/>
    </location>
    <ligand>
        <name>NADP(+)</name>
        <dbReference type="ChEBI" id="CHEBI:58349"/>
    </ligand>
</feature>
<dbReference type="HAMAP" id="MF_01601">
    <property type="entry name" value="Heptose_epimerase"/>
    <property type="match status" value="1"/>
</dbReference>
<feature type="binding site" evidence="4">
    <location>
        <begin position="46"/>
        <end position="47"/>
    </location>
    <ligand>
        <name>NADP(+)</name>
        <dbReference type="ChEBI" id="CHEBI:58349"/>
    </ligand>
</feature>
<dbReference type="UniPathway" id="UPA00356">
    <property type="reaction ID" value="UER00440"/>
</dbReference>
<dbReference type="InterPro" id="IPR036291">
    <property type="entry name" value="NAD(P)-bd_dom_sf"/>
</dbReference>
<dbReference type="Gene3D" id="3.40.50.720">
    <property type="entry name" value="NAD(P)-binding Rossmann-like Domain"/>
    <property type="match status" value="1"/>
</dbReference>
<evidence type="ECO:0000313" key="6">
    <source>
        <dbReference type="EMBL" id="AMW06947.1"/>
    </source>
</evidence>
<dbReference type="AlphaFoldDB" id="A0A143BPD2"/>
<comment type="function">
    <text evidence="4">Catalyzes the interconversion between ADP-D-glycero-beta-D-manno-heptose and ADP-L-glycero-beta-D-manno-heptose via an epimerization at carbon 6 of the heptose.</text>
</comment>
<keyword evidence="1 4" id="KW-0521">NADP</keyword>
<feature type="domain" description="NAD-dependent epimerase/dehydratase" evidence="5">
    <location>
        <begin position="17"/>
        <end position="261"/>
    </location>
</feature>
<feature type="binding site" evidence="4">
    <location>
        <position position="106"/>
    </location>
    <ligand>
        <name>NADP(+)</name>
        <dbReference type="ChEBI" id="CHEBI:58349"/>
    </ligand>
</feature>
<dbReference type="Pfam" id="PF01370">
    <property type="entry name" value="Epimerase"/>
    <property type="match status" value="1"/>
</dbReference>
<feature type="binding site" evidence="4">
    <location>
        <begin position="25"/>
        <end position="26"/>
    </location>
    <ligand>
        <name>NADP(+)</name>
        <dbReference type="ChEBI" id="CHEBI:58349"/>
    </ligand>
</feature>
<dbReference type="InterPro" id="IPR011912">
    <property type="entry name" value="Heptose_epim"/>
</dbReference>
<comment type="pathway">
    <text evidence="4">Nucleotide-sugar biosynthesis; ADP-L-glycero-beta-D-manno-heptose biosynthesis; ADP-L-glycero-beta-D-manno-heptose from D-glycero-beta-D-manno-heptose 7-phosphate: step 4/4.</text>
</comment>
<comment type="caution">
    <text evidence="4">Lacks conserved residue(s) required for the propagation of feature annotation.</text>
</comment>
<feature type="active site" description="Proton acceptor" evidence="4">
    <location>
        <position position="196"/>
    </location>
</feature>
<comment type="catalytic activity">
    <reaction evidence="4">
        <text>ADP-D-glycero-beta-D-manno-heptose = ADP-L-glycero-beta-D-manno-heptose</text>
        <dbReference type="Rhea" id="RHEA:17577"/>
        <dbReference type="ChEBI" id="CHEBI:59967"/>
        <dbReference type="ChEBI" id="CHEBI:61506"/>
        <dbReference type="EC" id="5.1.3.20"/>
    </reaction>
</comment>
<comment type="cofactor">
    <cofactor evidence="4">
        <name>NADP(+)</name>
        <dbReference type="ChEBI" id="CHEBI:58349"/>
    </cofactor>
    <text evidence="4">Binds 1 NADP(+) per subunit.</text>
</comment>
<dbReference type="GO" id="GO:0008712">
    <property type="term" value="F:ADP-glyceromanno-heptose 6-epimerase activity"/>
    <property type="evidence" value="ECO:0007669"/>
    <property type="project" value="UniProtKB-UniRule"/>
</dbReference>
<feature type="binding site" evidence="4">
    <location>
        <position position="188"/>
    </location>
    <ligand>
        <name>NADP(+)</name>
        <dbReference type="ChEBI" id="CHEBI:58349"/>
    </ligand>
</feature>
<evidence type="ECO:0000256" key="4">
    <source>
        <dbReference type="HAMAP-Rule" id="MF_01601"/>
    </source>
</evidence>
<feature type="binding site" evidence="4">
    <location>
        <position position="196"/>
    </location>
    <ligand>
        <name>NADP(+)</name>
        <dbReference type="ChEBI" id="CHEBI:58349"/>
    </ligand>
</feature>
<keyword evidence="3 4" id="KW-0119">Carbohydrate metabolism</keyword>
<proteinExistence type="inferred from homology"/>
<evidence type="ECO:0000313" key="7">
    <source>
        <dbReference type="Proteomes" id="UP000076404"/>
    </source>
</evidence>
<keyword evidence="7" id="KW-1185">Reference proteome</keyword>
<feature type="binding site" evidence="4">
    <location>
        <position position="298"/>
    </location>
    <ligand>
        <name>substrate</name>
    </ligand>
</feature>
<feature type="binding site" evidence="4">
    <location>
        <begin position="219"/>
        <end position="222"/>
    </location>
    <ligand>
        <name>substrate</name>
    </ligand>
</feature>
<sequence length="341" mass="37457">MSSLPLPALPPRLPSRVLVTGGAGFIGSALVWALNQLGVERIVVTDRLGRDEKWRNLVPLRFEDYLEADDLMAPLTSGALGHFDLVLHLGACSATTELDATYLAQNNFAYTKHLAHWALGHEVRFVYASSAATYGDGALGMDDRDNSTAGLSRLRPLNAYGYSKHLFDQYAAGMGVLPNVVGLKYFNVYGPNEAHKADMRSLVHKAFGQIEETGRVKLFKSHRPDFRDGEQRRDFLYIKDAIAMTLHLAMSPEAGGLYNIGSGEAHTWLELTGALFTALGKAPVIDFIEMPESIRAKYQYHTQAEIAKLRATGYTAAVTPLADAVRDYVQGYLVGDHRLGD</sequence>
<dbReference type="GO" id="GO:0050661">
    <property type="term" value="F:NADP binding"/>
    <property type="evidence" value="ECO:0007669"/>
    <property type="project" value="InterPro"/>
</dbReference>
<dbReference type="Proteomes" id="UP000076404">
    <property type="component" value="Chromosome"/>
</dbReference>
<dbReference type="SUPFAM" id="SSF51735">
    <property type="entry name" value="NAD(P)-binding Rossmann-fold domains"/>
    <property type="match status" value="1"/>
</dbReference>
<dbReference type="eggNOG" id="COG0451">
    <property type="taxonomic scope" value="Bacteria"/>
</dbReference>
<dbReference type="PANTHER" id="PTHR43103">
    <property type="entry name" value="NUCLEOSIDE-DIPHOSPHATE-SUGAR EPIMERASE"/>
    <property type="match status" value="1"/>
</dbReference>
<dbReference type="KEGG" id="gph:GEMMAAP_16445"/>
<feature type="binding site" evidence="4">
    <location>
        <position position="53"/>
    </location>
    <ligand>
        <name>NADP(+)</name>
        <dbReference type="ChEBI" id="CHEBI:58349"/>
    </ligand>
</feature>
<evidence type="ECO:0000259" key="5">
    <source>
        <dbReference type="Pfam" id="PF01370"/>
    </source>
</evidence>
<feature type="binding site" evidence="4">
    <location>
        <position position="233"/>
    </location>
    <ligand>
        <name>substrate</name>
    </ligand>
</feature>
<evidence type="ECO:0000256" key="3">
    <source>
        <dbReference type="ARBA" id="ARBA00023277"/>
    </source>
</evidence>
<feature type="binding site" evidence="4">
    <location>
        <position position="187"/>
    </location>
    <ligand>
        <name>substrate</name>
    </ligand>
</feature>
<dbReference type="GO" id="GO:0005975">
    <property type="term" value="P:carbohydrate metabolic process"/>
    <property type="evidence" value="ECO:0007669"/>
    <property type="project" value="UniProtKB-UniRule"/>
</dbReference>
<dbReference type="CDD" id="cd05248">
    <property type="entry name" value="ADP_GME_SDR_e"/>
    <property type="match status" value="1"/>
</dbReference>
<dbReference type="Gene3D" id="3.90.25.10">
    <property type="entry name" value="UDP-galactose 4-epimerase, domain 1"/>
    <property type="match status" value="1"/>
</dbReference>
<comment type="subunit">
    <text evidence="4">Homopentamer.</text>
</comment>
<feature type="active site" description="Proton acceptor" evidence="4">
    <location>
        <position position="160"/>
    </location>
</feature>
<keyword evidence="2 4" id="KW-0413">Isomerase</keyword>
<feature type="binding site" evidence="4">
    <location>
        <position position="198"/>
    </location>
    <ligand>
        <name>substrate</name>
    </ligand>
</feature>
<gene>
    <name evidence="4" type="primary">hldD</name>
    <name evidence="6" type="ORF">GEMMAAP_16445</name>
</gene>
<evidence type="ECO:0000256" key="1">
    <source>
        <dbReference type="ARBA" id="ARBA00022857"/>
    </source>
</evidence>
<evidence type="ECO:0000256" key="2">
    <source>
        <dbReference type="ARBA" id="ARBA00023235"/>
    </source>
</evidence>
<feature type="binding site" evidence="4">
    <location>
        <position position="205"/>
    </location>
    <ligand>
        <name>substrate</name>
    </ligand>
</feature>
<comment type="domain">
    <text evidence="4">Contains a large N-terminal NADP-binding domain, and a smaller C-terminal substrate-binding domain.</text>
</comment>
<comment type="similarity">
    <text evidence="4">Belongs to the NAD(P)-dependent epimerase/dehydratase family. HldD subfamily.</text>
</comment>
<dbReference type="InterPro" id="IPR001509">
    <property type="entry name" value="Epimerase_deHydtase"/>
</dbReference>
<dbReference type="EMBL" id="CP011454">
    <property type="protein sequence ID" value="AMW06947.1"/>
    <property type="molecule type" value="Genomic_DNA"/>
</dbReference>
<feature type="binding site" evidence="4">
    <location>
        <begin position="89"/>
        <end position="93"/>
    </location>
    <ligand>
        <name>NADP(+)</name>
        <dbReference type="ChEBI" id="CHEBI:58349"/>
    </ligand>
</feature>
<dbReference type="PANTHER" id="PTHR43103:SF3">
    <property type="entry name" value="ADP-L-GLYCERO-D-MANNO-HEPTOSE-6-EPIMERASE"/>
    <property type="match status" value="1"/>
</dbReference>
<accession>A0A143BPD2</accession>
<dbReference type="RefSeq" id="WP_053333609.1">
    <property type="nucleotide sequence ID" value="NZ_CP011454.1"/>
</dbReference>